<protein>
    <recommendedName>
        <fullName evidence="7">AMP-dependent synthetase/ligase domain-containing protein</fullName>
    </recommendedName>
</protein>
<dbReference type="InterPro" id="IPR029044">
    <property type="entry name" value="Nucleotide-diphossugar_trans"/>
</dbReference>
<reference evidence="8 9" key="1">
    <citation type="submission" date="2023-01" db="EMBL/GenBank/DDBJ databases">
        <authorList>
            <person name="Kreplak J."/>
        </authorList>
    </citation>
    <scope>NUCLEOTIDE SEQUENCE [LARGE SCALE GENOMIC DNA]</scope>
</reference>
<dbReference type="Gene3D" id="3.90.550.10">
    <property type="entry name" value="Spore Coat Polysaccharide Biosynthesis Protein SpsA, Chain A"/>
    <property type="match status" value="1"/>
</dbReference>
<gene>
    <name evidence="8" type="ORF">VFH_V012760</name>
</gene>
<dbReference type="InterPro" id="IPR000873">
    <property type="entry name" value="AMP-dep_synth/lig_dom"/>
</dbReference>
<feature type="transmembrane region" description="Helical" evidence="6">
    <location>
        <begin position="163"/>
        <end position="186"/>
    </location>
</feature>
<evidence type="ECO:0000256" key="1">
    <source>
        <dbReference type="ARBA" id="ARBA00004877"/>
    </source>
</evidence>
<dbReference type="SUPFAM" id="SSF56801">
    <property type="entry name" value="Acetyl-CoA synthetase-like"/>
    <property type="match status" value="1"/>
</dbReference>
<dbReference type="InterPro" id="IPR002495">
    <property type="entry name" value="Glyco_trans_8"/>
</dbReference>
<sequence>MAYGLHKMGVSQGDVVLLLLPNSIYYPFIQLGVMYLGAVVTPLNPVSSVAEIRKQVNKCGVSIAFTIPENFKKLEPFNIPNIIVPENEKDLKYDCFSCFFNLIYSNFDFPQRPVIKQEDTVGILYSSGTTGVSKGVVLTHRNLIAMVELFARFQASSSSSKNVFLAALPMFHIFGLSLTTTGLLSLGSTVVVMKKFQIDEAIRVIDEYNVTHFDVVPPMLVTLTEKAKRVNGSKLLSLRRVLCGAAPLTTTIINEFVQVFPNIDLIQAYGMTESAAVGSCCFDSDKFHNYSSVGLLAPNMEAKVVDVNNGALFPPGRSGGLWLRGPSITKGYLNNEEATMTSIDKDGWLNTGDIVYFDENGYLYLCDRLKDMIKYKGFQLISPLQGENSIKHVTYEEDAIDADDNDERLTKSSNASDKAFEVLLTMQGKQHIESSSKVNNIKHHDETPPDVQVRKLKDQLIQAKVYLSLQAVRNIPHLTRELRLRVKEVSRTIGEASKDSDLPRNANERMEAIEQSLMKVRQIQDDCATSVKKLRAMLHSSEDQLRQQLPNQEKLEDPGLYHYAIFSDNILATTVVVNSTAAHAKDSSKHVFHIVTDRLNYAAMRMWFLANPPGKAAVQVQNIEDFAWLNSSYSPVLKQLSSPSMIDYYFKAHRASSDSNLKFRNPKYLSMLNHLRFYLPEIFPNLKKVLFLDDDVIVQKDLTGLWSINLNGNVNGVVETCTEIFHRFDRYLNFSNPLIAKNFDPRACGWAYGMNVFDLVKWKKQNITEVYHNWQKLIFTSQRKWMQPSQTMVKNRAAALTVKDIRPQMHSSTSTHAPCHGKQCINEDVEKDDINDEIQEDDINDKIQEDGLNDKIQEDDVDDEFQEDDIDLDDEFQEEDIDGEFQEDDVDEEFMEDDISNEFQEDDLDALLLEDKLE</sequence>
<comment type="pathway">
    <text evidence="1">Glycan metabolism; pectin biosynthesis.</text>
</comment>
<keyword evidence="6" id="KW-1133">Transmembrane helix</keyword>
<feature type="compositionally biased region" description="Acidic residues" evidence="5">
    <location>
        <begin position="859"/>
        <end position="878"/>
    </location>
</feature>
<organism evidence="8 9">
    <name type="scientific">Vicia faba</name>
    <name type="common">Broad bean</name>
    <name type="synonym">Faba vulgaris</name>
    <dbReference type="NCBI Taxonomy" id="3906"/>
    <lineage>
        <taxon>Eukaryota</taxon>
        <taxon>Viridiplantae</taxon>
        <taxon>Streptophyta</taxon>
        <taxon>Embryophyta</taxon>
        <taxon>Tracheophyta</taxon>
        <taxon>Spermatophyta</taxon>
        <taxon>Magnoliopsida</taxon>
        <taxon>eudicotyledons</taxon>
        <taxon>Gunneridae</taxon>
        <taxon>Pentapetalae</taxon>
        <taxon>rosids</taxon>
        <taxon>fabids</taxon>
        <taxon>Fabales</taxon>
        <taxon>Fabaceae</taxon>
        <taxon>Papilionoideae</taxon>
        <taxon>50 kb inversion clade</taxon>
        <taxon>NPAAA clade</taxon>
        <taxon>Hologalegina</taxon>
        <taxon>IRL clade</taxon>
        <taxon>Fabeae</taxon>
        <taxon>Vicia</taxon>
    </lineage>
</organism>
<dbReference type="Pfam" id="PF01501">
    <property type="entry name" value="Glyco_transf_8"/>
    <property type="match status" value="1"/>
</dbReference>
<proteinExistence type="inferred from homology"/>
<dbReference type="EMBL" id="OX451740">
    <property type="protein sequence ID" value="CAI8612002.1"/>
    <property type="molecule type" value="Genomic_DNA"/>
</dbReference>
<evidence type="ECO:0000313" key="8">
    <source>
        <dbReference type="EMBL" id="CAI8612002.1"/>
    </source>
</evidence>
<dbReference type="Pfam" id="PF25557">
    <property type="entry name" value="GAUT_1"/>
    <property type="match status" value="1"/>
</dbReference>
<feature type="region of interest" description="Disordered" evidence="5">
    <location>
        <begin position="848"/>
        <end position="878"/>
    </location>
</feature>
<feature type="domain" description="AMP-dependent synthetase/ligase" evidence="7">
    <location>
        <begin position="2"/>
        <end position="333"/>
    </location>
</feature>
<keyword evidence="9" id="KW-1185">Reference proteome</keyword>
<evidence type="ECO:0000256" key="5">
    <source>
        <dbReference type="SAM" id="MobiDB-lite"/>
    </source>
</evidence>
<evidence type="ECO:0000256" key="3">
    <source>
        <dbReference type="ARBA" id="ARBA00022676"/>
    </source>
</evidence>
<dbReference type="Gene3D" id="3.40.50.12780">
    <property type="entry name" value="N-terminal domain of ligase-like"/>
    <property type="match status" value="1"/>
</dbReference>
<keyword evidence="3" id="KW-0328">Glycosyltransferase</keyword>
<dbReference type="InterPro" id="IPR029993">
    <property type="entry name" value="GAUT"/>
</dbReference>
<evidence type="ECO:0000256" key="4">
    <source>
        <dbReference type="ARBA" id="ARBA00022679"/>
    </source>
</evidence>
<dbReference type="PANTHER" id="PTHR32116">
    <property type="entry name" value="GALACTURONOSYLTRANSFERASE 4-RELATED"/>
    <property type="match status" value="1"/>
</dbReference>
<keyword evidence="4" id="KW-0808">Transferase</keyword>
<evidence type="ECO:0000256" key="2">
    <source>
        <dbReference type="ARBA" id="ARBA00006351"/>
    </source>
</evidence>
<dbReference type="AlphaFoldDB" id="A0AAV1AU01"/>
<dbReference type="InterPro" id="IPR042099">
    <property type="entry name" value="ANL_N_sf"/>
</dbReference>
<dbReference type="SUPFAM" id="SSF53448">
    <property type="entry name" value="Nucleotide-diphospho-sugar transferases"/>
    <property type="match status" value="1"/>
</dbReference>
<dbReference type="PROSITE" id="PS00455">
    <property type="entry name" value="AMP_BINDING"/>
    <property type="match status" value="1"/>
</dbReference>
<name>A0AAV1AU01_VICFA</name>
<keyword evidence="6" id="KW-0472">Membrane</keyword>
<dbReference type="InterPro" id="IPR020845">
    <property type="entry name" value="AMP-binding_CS"/>
</dbReference>
<evidence type="ECO:0000259" key="7">
    <source>
        <dbReference type="Pfam" id="PF00501"/>
    </source>
</evidence>
<dbReference type="GO" id="GO:0047262">
    <property type="term" value="F:polygalacturonate 4-alpha-galacturonosyltransferase activity"/>
    <property type="evidence" value="ECO:0007669"/>
    <property type="project" value="InterPro"/>
</dbReference>
<evidence type="ECO:0000313" key="9">
    <source>
        <dbReference type="Proteomes" id="UP001157006"/>
    </source>
</evidence>
<feature type="transmembrane region" description="Helical" evidence="6">
    <location>
        <begin position="24"/>
        <end position="44"/>
    </location>
</feature>
<evidence type="ECO:0000256" key="6">
    <source>
        <dbReference type="SAM" id="Phobius"/>
    </source>
</evidence>
<dbReference type="Pfam" id="PF00501">
    <property type="entry name" value="AMP-binding"/>
    <property type="match status" value="1"/>
</dbReference>
<accession>A0AAV1AU01</accession>
<comment type="similarity">
    <text evidence="2">Belongs to the glycosyltransferase 8 family.</text>
</comment>
<feature type="compositionally biased region" description="Basic and acidic residues" evidence="5">
    <location>
        <begin position="848"/>
        <end position="858"/>
    </location>
</feature>
<dbReference type="Proteomes" id="UP001157006">
    <property type="component" value="Chromosome 5"/>
</dbReference>
<dbReference type="PANTHER" id="PTHR32116:SF107">
    <property type="entry name" value="HEXOSYLTRANSFERASE"/>
    <property type="match status" value="1"/>
</dbReference>
<keyword evidence="6" id="KW-0812">Transmembrane</keyword>